<keyword evidence="1" id="KW-1133">Transmembrane helix</keyword>
<sequence length="168" mass="18654">MNGRSSREPPGKLTALLLIAGSFIPLLFLHWVVADYIDSRLSREWPMTTVSRIEAAVVKGHGRSSGRYFLEVVYRYQVVDQEFVGSRLAFGDRWSGDEHELQAMAAGMTVGIPVRYDPTSPQSSVLLPGRLSPGFLSHGPPFLIGFLFFFSMGIFLYRRAAKGNVVSV</sequence>
<evidence type="ECO:0000313" key="4">
    <source>
        <dbReference type="Proteomes" id="UP001285263"/>
    </source>
</evidence>
<keyword evidence="4" id="KW-1185">Reference proteome</keyword>
<evidence type="ECO:0000259" key="2">
    <source>
        <dbReference type="Pfam" id="PF12158"/>
    </source>
</evidence>
<dbReference type="InterPro" id="IPR021994">
    <property type="entry name" value="DUF3592"/>
</dbReference>
<name>A0ABU5DAZ7_9BURK</name>
<dbReference type="Proteomes" id="UP001285263">
    <property type="component" value="Unassembled WGS sequence"/>
</dbReference>
<protein>
    <submittedName>
        <fullName evidence="3">DUF3592 domain-containing protein</fullName>
    </submittedName>
</protein>
<evidence type="ECO:0000256" key="1">
    <source>
        <dbReference type="SAM" id="Phobius"/>
    </source>
</evidence>
<gene>
    <name evidence="3" type="ORF">SNE35_03000</name>
</gene>
<keyword evidence="1" id="KW-0472">Membrane</keyword>
<organism evidence="3 4">
    <name type="scientific">Roseateles agri</name>
    <dbReference type="NCBI Taxonomy" id="3098619"/>
    <lineage>
        <taxon>Bacteria</taxon>
        <taxon>Pseudomonadati</taxon>
        <taxon>Pseudomonadota</taxon>
        <taxon>Betaproteobacteria</taxon>
        <taxon>Burkholderiales</taxon>
        <taxon>Sphaerotilaceae</taxon>
        <taxon>Roseateles</taxon>
    </lineage>
</organism>
<reference evidence="3 4" key="1">
    <citation type="submission" date="2023-11" db="EMBL/GenBank/DDBJ databases">
        <title>Paucibacter sp. nov., isolated from fresh soil in Korea.</title>
        <authorList>
            <person name="Le N.T.T."/>
        </authorList>
    </citation>
    <scope>NUCLEOTIDE SEQUENCE [LARGE SCALE GENOMIC DNA]</scope>
    <source>
        <strain evidence="3 4">R3-3</strain>
    </source>
</reference>
<feature type="transmembrane region" description="Helical" evidence="1">
    <location>
        <begin position="12"/>
        <end position="33"/>
    </location>
</feature>
<feature type="transmembrane region" description="Helical" evidence="1">
    <location>
        <begin position="135"/>
        <end position="157"/>
    </location>
</feature>
<dbReference type="Pfam" id="PF12158">
    <property type="entry name" value="DUF3592"/>
    <property type="match status" value="1"/>
</dbReference>
<dbReference type="EMBL" id="JAXCLA010000001">
    <property type="protein sequence ID" value="MDY0743451.1"/>
    <property type="molecule type" value="Genomic_DNA"/>
</dbReference>
<comment type="caution">
    <text evidence="3">The sequence shown here is derived from an EMBL/GenBank/DDBJ whole genome shotgun (WGS) entry which is preliminary data.</text>
</comment>
<keyword evidence="1" id="KW-0812">Transmembrane</keyword>
<feature type="domain" description="DUF3592" evidence="2">
    <location>
        <begin position="53"/>
        <end position="130"/>
    </location>
</feature>
<proteinExistence type="predicted"/>
<evidence type="ECO:0000313" key="3">
    <source>
        <dbReference type="EMBL" id="MDY0743451.1"/>
    </source>
</evidence>
<accession>A0ABU5DAZ7</accession>